<dbReference type="Pfam" id="PF01757">
    <property type="entry name" value="Acyl_transf_3"/>
    <property type="match status" value="1"/>
</dbReference>
<feature type="transmembrane region" description="Helical" evidence="1">
    <location>
        <begin position="396"/>
        <end position="415"/>
    </location>
</feature>
<feature type="chain" id="PRO_5046215978" description="Acyltransferase 3 domain-containing protein" evidence="2">
    <location>
        <begin position="22"/>
        <end position="641"/>
    </location>
</feature>
<feature type="transmembrane region" description="Helical" evidence="1">
    <location>
        <begin position="490"/>
        <end position="509"/>
    </location>
</feature>
<feature type="transmembrane region" description="Helical" evidence="1">
    <location>
        <begin position="529"/>
        <end position="548"/>
    </location>
</feature>
<organism evidence="4 5">
    <name type="scientific">Diabrotica virgifera virgifera</name>
    <name type="common">western corn rootworm</name>
    <dbReference type="NCBI Taxonomy" id="50390"/>
    <lineage>
        <taxon>Eukaryota</taxon>
        <taxon>Metazoa</taxon>
        <taxon>Ecdysozoa</taxon>
        <taxon>Arthropoda</taxon>
        <taxon>Hexapoda</taxon>
        <taxon>Insecta</taxon>
        <taxon>Pterygota</taxon>
        <taxon>Neoptera</taxon>
        <taxon>Endopterygota</taxon>
        <taxon>Coleoptera</taxon>
        <taxon>Polyphaga</taxon>
        <taxon>Cucujiformia</taxon>
        <taxon>Chrysomeloidea</taxon>
        <taxon>Chrysomelidae</taxon>
        <taxon>Galerucinae</taxon>
        <taxon>Diabroticina</taxon>
        <taxon>Diabroticites</taxon>
        <taxon>Diabrotica</taxon>
    </lineage>
</organism>
<feature type="transmembrane region" description="Helical" evidence="1">
    <location>
        <begin position="594"/>
        <end position="616"/>
    </location>
</feature>
<feature type="transmembrane region" description="Helical" evidence="1">
    <location>
        <begin position="448"/>
        <end position="469"/>
    </location>
</feature>
<accession>A0ABM5L741</accession>
<dbReference type="PANTHER" id="PTHR11161:SF0">
    <property type="entry name" value="O-ACYLTRANSFERASE LIKE PROTEIN"/>
    <property type="match status" value="1"/>
</dbReference>
<dbReference type="InterPro" id="IPR002656">
    <property type="entry name" value="Acyl_transf_3_dom"/>
</dbReference>
<feature type="domain" description="Acyltransferase 3" evidence="3">
    <location>
        <begin position="229"/>
        <end position="614"/>
    </location>
</feature>
<keyword evidence="2" id="KW-0732">Signal</keyword>
<keyword evidence="1" id="KW-0472">Membrane</keyword>
<evidence type="ECO:0000313" key="4">
    <source>
        <dbReference type="EnsemblMetazoa" id="XP_050518258.1"/>
    </source>
</evidence>
<feature type="transmembrane region" description="Helical" evidence="1">
    <location>
        <begin position="371"/>
        <end position="389"/>
    </location>
</feature>
<sequence length="641" mass="74337">MNFLFNIVFLFLVTVFSTTEGLVTDKDYASLPDLFHQDNFDKCMLFGDEALYCSFEYELEPLNDENALWKTMQELSKDNYNYRHDNLRHWICVPTSCPNVTEKFEDSSMLTKEINNCYDNKMLKYGFRGTVKKLTCDTNKSKFPVDWIDILVGFLFIAYISFVLLCTIVDNVVQSCYEKDYEKFSNKIYGRMVISFSLYRSWIRLTTVKSTPEVEYFRPFQGLRFYNQIIVILSHTAMVGLVSSVGNTKFVETMNSSLGNIFLSSGPMCVSTMFSLSSTLLSYAIFSHFEKRKLTLNVLVMLFVERYLRLIPPLVVVLLFNVTWWRHLGSGPIWNRIVGKEYLNCRKNMWTNLMFLNNLIDAENMCTPTTWHVALDTQYFILLLLLLWYIKKHEKYMLHIVGGLLSTGILITFYINYINKLEAFNIPRAETVYDIKNLRGNPHWHKQFISPFGNTCGPLLGIIFGYIIYKTRNVEMFKQKRTMWKILHYLFSYVPALSIIIIPGWYILVLKPEYDPFMASFIAVVGRPIFLLAIGFGIYGCLHGIGGITEQVLTWRPVYVLGRLSYSVYLVHCTLIMSRAGIARTPAYNSEILIGYHLLADVAASFLVALLVTLFFEMPASAVTKYILPQRPKYVEEKKEQ</sequence>
<keyword evidence="1" id="KW-1133">Transmembrane helix</keyword>
<feature type="transmembrane region" description="Helical" evidence="1">
    <location>
        <begin position="560"/>
        <end position="582"/>
    </location>
</feature>
<protein>
    <recommendedName>
        <fullName evidence="3">Acyltransferase 3 domain-containing protein</fullName>
    </recommendedName>
</protein>
<feature type="transmembrane region" description="Helical" evidence="1">
    <location>
        <begin position="225"/>
        <end position="245"/>
    </location>
</feature>
<name>A0ABM5L741_DIAVI</name>
<dbReference type="EnsemblMetazoa" id="XM_050662301.1">
    <property type="protein sequence ID" value="XP_050518258.1"/>
    <property type="gene ID" value="LOC126892659"/>
</dbReference>
<feature type="transmembrane region" description="Helical" evidence="1">
    <location>
        <begin position="150"/>
        <end position="173"/>
    </location>
</feature>
<feature type="signal peptide" evidence="2">
    <location>
        <begin position="1"/>
        <end position="21"/>
    </location>
</feature>
<keyword evidence="5" id="KW-1185">Reference proteome</keyword>
<dbReference type="Proteomes" id="UP001652700">
    <property type="component" value="Unplaced"/>
</dbReference>
<dbReference type="PANTHER" id="PTHR11161">
    <property type="entry name" value="O-ACYLTRANSFERASE"/>
    <property type="match status" value="1"/>
</dbReference>
<evidence type="ECO:0000313" key="5">
    <source>
        <dbReference type="Proteomes" id="UP001652700"/>
    </source>
</evidence>
<feature type="transmembrane region" description="Helical" evidence="1">
    <location>
        <begin position="307"/>
        <end position="325"/>
    </location>
</feature>
<dbReference type="InterPro" id="IPR052728">
    <property type="entry name" value="O2_lipid_transport_reg"/>
</dbReference>
<reference evidence="4" key="1">
    <citation type="submission" date="2025-05" db="UniProtKB">
        <authorList>
            <consortium name="EnsemblMetazoa"/>
        </authorList>
    </citation>
    <scope>IDENTIFICATION</scope>
</reference>
<proteinExistence type="predicted"/>
<evidence type="ECO:0000256" key="1">
    <source>
        <dbReference type="SAM" id="Phobius"/>
    </source>
</evidence>
<keyword evidence="1" id="KW-0812">Transmembrane</keyword>
<feature type="transmembrane region" description="Helical" evidence="1">
    <location>
        <begin position="265"/>
        <end position="286"/>
    </location>
</feature>
<evidence type="ECO:0000259" key="3">
    <source>
        <dbReference type="Pfam" id="PF01757"/>
    </source>
</evidence>
<dbReference type="RefSeq" id="XP_050518258.1">
    <property type="nucleotide sequence ID" value="XM_050662301.1"/>
</dbReference>
<evidence type="ECO:0000256" key="2">
    <source>
        <dbReference type="SAM" id="SignalP"/>
    </source>
</evidence>
<dbReference type="GeneID" id="126892659"/>